<dbReference type="Proteomes" id="UP000007812">
    <property type="component" value="Chromosome"/>
</dbReference>
<protein>
    <submittedName>
        <fullName evidence="1">Uncharacterized protein</fullName>
    </submittedName>
</protein>
<dbReference type="AlphaFoldDB" id="F4G2Y7"/>
<dbReference type="EMBL" id="CP002656">
    <property type="protein sequence ID" value="AEB95185.1"/>
    <property type="molecule type" value="Genomic_DNA"/>
</dbReference>
<accession>F4G2Y7</accession>
<name>F4G2Y7_METCR</name>
<proteinExistence type="predicted"/>
<reference evidence="1 2" key="1">
    <citation type="journal article" date="2011" name="J. Bacteriol.">
        <title>Complete genome sequence of Metallosphaera cuprina, a metal sulfide-oxidizing archaeon from a hot spring.</title>
        <authorList>
            <person name="Liu L.J."/>
            <person name="You X.Y."/>
            <person name="Zheng H."/>
            <person name="Wang S."/>
            <person name="Jiang C.Y."/>
            <person name="Liu S.J."/>
        </authorList>
    </citation>
    <scope>NUCLEOTIDE SEQUENCE [LARGE SCALE GENOMIC DNA]</scope>
    <source>
        <strain evidence="1 2">Ar-4</strain>
    </source>
</reference>
<dbReference type="KEGG" id="mcn:Mcup_1080"/>
<evidence type="ECO:0000313" key="1">
    <source>
        <dbReference type="EMBL" id="AEB95185.1"/>
    </source>
</evidence>
<evidence type="ECO:0000313" key="2">
    <source>
        <dbReference type="Proteomes" id="UP000007812"/>
    </source>
</evidence>
<gene>
    <name evidence="1" type="ordered locus">Mcup_1080</name>
</gene>
<organism evidence="1 2">
    <name type="scientific">Metallosphaera cuprina (strain Ar-4)</name>
    <dbReference type="NCBI Taxonomy" id="1006006"/>
    <lineage>
        <taxon>Archaea</taxon>
        <taxon>Thermoproteota</taxon>
        <taxon>Thermoprotei</taxon>
        <taxon>Sulfolobales</taxon>
        <taxon>Sulfolobaceae</taxon>
        <taxon>Metallosphaera</taxon>
    </lineage>
</organism>
<keyword evidence="2" id="KW-1185">Reference proteome</keyword>
<sequence>MELKEQNVITQGRGRSFLESFMELKDISNTISPHSWITCRILHGVERMLINLSTNLIMI</sequence>
<dbReference type="HOGENOM" id="CLU_2949283_0_0_2"/>